<dbReference type="PROSITE" id="PS51918">
    <property type="entry name" value="RADICAL_SAM"/>
    <property type="match status" value="1"/>
</dbReference>
<dbReference type="AlphaFoldDB" id="A0A7C5M182"/>
<name>A0A7C5M182_9PROT</name>
<dbReference type="GO" id="GO:0051539">
    <property type="term" value="F:4 iron, 4 sulfur cluster binding"/>
    <property type="evidence" value="ECO:0007669"/>
    <property type="project" value="UniProtKB-KW"/>
</dbReference>
<dbReference type="InterPro" id="IPR006638">
    <property type="entry name" value="Elp3/MiaA/NifB-like_rSAM"/>
</dbReference>
<dbReference type="InterPro" id="IPR058240">
    <property type="entry name" value="rSAM_sf"/>
</dbReference>
<keyword evidence="6" id="KW-0408">Iron</keyword>
<keyword evidence="7" id="KW-0411">Iron-sulfur</keyword>
<comment type="cofactor">
    <cofactor evidence="1">
        <name>[4Fe-4S] cluster</name>
        <dbReference type="ChEBI" id="CHEBI:49883"/>
    </cofactor>
</comment>
<dbReference type="PANTHER" id="PTHR11918">
    <property type="entry name" value="RADICAL SAM PROTEINS"/>
    <property type="match status" value="1"/>
</dbReference>
<organism evidence="9">
    <name type="scientific">Hellea balneolensis</name>
    <dbReference type="NCBI Taxonomy" id="287478"/>
    <lineage>
        <taxon>Bacteria</taxon>
        <taxon>Pseudomonadati</taxon>
        <taxon>Pseudomonadota</taxon>
        <taxon>Alphaproteobacteria</taxon>
        <taxon>Maricaulales</taxon>
        <taxon>Robiginitomaculaceae</taxon>
        <taxon>Hellea</taxon>
    </lineage>
</organism>
<evidence type="ECO:0000256" key="6">
    <source>
        <dbReference type="ARBA" id="ARBA00023004"/>
    </source>
</evidence>
<dbReference type="SMART" id="SM00729">
    <property type="entry name" value="Elp3"/>
    <property type="match status" value="1"/>
</dbReference>
<evidence type="ECO:0000256" key="7">
    <source>
        <dbReference type="ARBA" id="ARBA00023014"/>
    </source>
</evidence>
<dbReference type="SFLD" id="SFLDG01082">
    <property type="entry name" value="B12-binding_domain_containing"/>
    <property type="match status" value="1"/>
</dbReference>
<reference evidence="9" key="1">
    <citation type="journal article" date="2020" name="mSystems">
        <title>Genome- and Community-Level Interaction Insights into Carbon Utilization and Element Cycling Functions of Hydrothermarchaeota in Hydrothermal Sediment.</title>
        <authorList>
            <person name="Zhou Z."/>
            <person name="Liu Y."/>
            <person name="Xu W."/>
            <person name="Pan J."/>
            <person name="Luo Z.H."/>
            <person name="Li M."/>
        </authorList>
    </citation>
    <scope>NUCLEOTIDE SEQUENCE [LARGE SCALE GENOMIC DNA]</scope>
    <source>
        <strain evidence="9">HyVt-485</strain>
    </source>
</reference>
<proteinExistence type="predicted"/>
<dbReference type="InterPro" id="IPR020612">
    <property type="entry name" value="Methylthiotransferase_CS"/>
</dbReference>
<protein>
    <submittedName>
        <fullName evidence="9">Radical SAM protein</fullName>
    </submittedName>
</protein>
<dbReference type="CDD" id="cd01335">
    <property type="entry name" value="Radical_SAM"/>
    <property type="match status" value="1"/>
</dbReference>
<sequence>TYLLSDIMQTKRAELPKMQASQTHTRSRAIVQVQNGCNHRCTFCIIPYGRGNSRSVDQDAIIGQIRELVAGGIHEVVLSGVDISSWGEDLAGTPKLGTLVKSVLECVPDLARLRLSSIDLAEVDDVLMQTIANNPRFMPYLHLSLQHGDDLMLKRMKRRHLRNDAISLCRQLRELRPDIRFGADLIAGFPTESEQAFVNSLSLIKACDLTWLHVFPFSPKQGTPAARMPALDPALVKARAATLREAGNAARIRHLKRRATAIGKYDLALIERGSRGQPGLGRLADFSPIDLGPHNLVPGTLQPVHITGYTEQTLLGELA</sequence>
<dbReference type="PROSITE" id="PS01278">
    <property type="entry name" value="MTTASE_RADICAL"/>
    <property type="match status" value="1"/>
</dbReference>
<keyword evidence="2" id="KW-0004">4Fe-4S</keyword>
<gene>
    <name evidence="9" type="ORF">ENJ42_09650</name>
</gene>
<comment type="caution">
    <text evidence="9">The sequence shown here is derived from an EMBL/GenBank/DDBJ whole genome shotgun (WGS) entry which is preliminary data.</text>
</comment>
<dbReference type="Gene3D" id="3.80.30.20">
    <property type="entry name" value="tm_1862 like domain"/>
    <property type="match status" value="1"/>
</dbReference>
<dbReference type="GO" id="GO:0046872">
    <property type="term" value="F:metal ion binding"/>
    <property type="evidence" value="ECO:0007669"/>
    <property type="project" value="UniProtKB-KW"/>
</dbReference>
<dbReference type="Proteomes" id="UP000885830">
    <property type="component" value="Unassembled WGS sequence"/>
</dbReference>
<dbReference type="GO" id="GO:0035598">
    <property type="term" value="F:tRNA (N(6)-L-threonylcarbamoyladenosine(37)-C(2))-methylthiotransferase activity"/>
    <property type="evidence" value="ECO:0007669"/>
    <property type="project" value="TreeGrafter"/>
</dbReference>
<evidence type="ECO:0000256" key="1">
    <source>
        <dbReference type="ARBA" id="ARBA00001966"/>
    </source>
</evidence>
<dbReference type="EMBL" id="DRMJ01000506">
    <property type="protein sequence ID" value="HHL43872.1"/>
    <property type="molecule type" value="Genomic_DNA"/>
</dbReference>
<feature type="non-terminal residue" evidence="9">
    <location>
        <position position="1"/>
    </location>
</feature>
<keyword evidence="4" id="KW-0949">S-adenosyl-L-methionine</keyword>
<evidence type="ECO:0000256" key="4">
    <source>
        <dbReference type="ARBA" id="ARBA00022691"/>
    </source>
</evidence>
<evidence type="ECO:0000256" key="3">
    <source>
        <dbReference type="ARBA" id="ARBA00022679"/>
    </source>
</evidence>
<dbReference type="InterPro" id="IPR007197">
    <property type="entry name" value="rSAM"/>
</dbReference>
<dbReference type="SFLD" id="SFLDS00029">
    <property type="entry name" value="Radical_SAM"/>
    <property type="match status" value="1"/>
</dbReference>
<accession>A0A7C5M182</accession>
<evidence type="ECO:0000256" key="5">
    <source>
        <dbReference type="ARBA" id="ARBA00022723"/>
    </source>
</evidence>
<dbReference type="InterPro" id="IPR023404">
    <property type="entry name" value="rSAM_horseshoe"/>
</dbReference>
<keyword evidence="5" id="KW-0479">Metal-binding</keyword>
<dbReference type="SUPFAM" id="SSF102114">
    <property type="entry name" value="Radical SAM enzymes"/>
    <property type="match status" value="1"/>
</dbReference>
<feature type="domain" description="Radical SAM core" evidence="8">
    <location>
        <begin position="23"/>
        <end position="256"/>
    </location>
</feature>
<keyword evidence="3" id="KW-0808">Transferase</keyword>
<dbReference type="PANTHER" id="PTHR11918:SF45">
    <property type="entry name" value="THREONYLCARBAMOYLADENOSINE TRNA METHYLTHIOTRANSFERASE"/>
    <property type="match status" value="1"/>
</dbReference>
<dbReference type="Pfam" id="PF04055">
    <property type="entry name" value="Radical_SAM"/>
    <property type="match status" value="1"/>
</dbReference>
<evidence type="ECO:0000256" key="2">
    <source>
        <dbReference type="ARBA" id="ARBA00022485"/>
    </source>
</evidence>
<evidence type="ECO:0000259" key="8">
    <source>
        <dbReference type="PROSITE" id="PS51918"/>
    </source>
</evidence>
<evidence type="ECO:0000313" key="9">
    <source>
        <dbReference type="EMBL" id="HHL43872.1"/>
    </source>
</evidence>